<dbReference type="EMBL" id="BKCJ010001102">
    <property type="protein sequence ID" value="GEU38856.1"/>
    <property type="molecule type" value="Genomic_DNA"/>
</dbReference>
<gene>
    <name evidence="2" type="ORF">Tci_010834</name>
</gene>
<dbReference type="PANTHER" id="PTHR45786:SF74">
    <property type="entry name" value="ATP-DEPENDENT DNA HELICASE"/>
    <property type="match status" value="1"/>
</dbReference>
<reference evidence="2" key="1">
    <citation type="journal article" date="2019" name="Sci. Rep.">
        <title>Draft genome of Tanacetum cinerariifolium, the natural source of mosquito coil.</title>
        <authorList>
            <person name="Yamashiro T."/>
            <person name="Shiraishi A."/>
            <person name="Satake H."/>
            <person name="Nakayama K."/>
        </authorList>
    </citation>
    <scope>NUCLEOTIDE SEQUENCE</scope>
</reference>
<evidence type="ECO:0000259" key="1">
    <source>
        <dbReference type="Pfam" id="PF14214"/>
    </source>
</evidence>
<comment type="caution">
    <text evidence="2">The sequence shown here is derived from an EMBL/GenBank/DDBJ whole genome shotgun (WGS) entry which is preliminary data.</text>
</comment>
<keyword evidence="2" id="KW-0547">Nucleotide-binding</keyword>
<keyword evidence="2" id="KW-0347">Helicase</keyword>
<dbReference type="AlphaFoldDB" id="A0A6L2JPF9"/>
<feature type="domain" description="Helitron helicase-like" evidence="1">
    <location>
        <begin position="92"/>
        <end position="193"/>
    </location>
</feature>
<accession>A0A6L2JPF9</accession>
<keyword evidence="2" id="KW-0378">Hydrolase</keyword>
<evidence type="ECO:0000313" key="2">
    <source>
        <dbReference type="EMBL" id="GEU38856.1"/>
    </source>
</evidence>
<dbReference type="PANTHER" id="PTHR45786">
    <property type="entry name" value="DNA BINDING PROTEIN-LIKE"/>
    <property type="match status" value="1"/>
</dbReference>
<dbReference type="InterPro" id="IPR025476">
    <property type="entry name" value="Helitron_helicase-like"/>
</dbReference>
<keyword evidence="2" id="KW-0067">ATP-binding</keyword>
<dbReference type="Pfam" id="PF14214">
    <property type="entry name" value="Helitron_like_N"/>
    <property type="match status" value="1"/>
</dbReference>
<name>A0A6L2JPF9_TANCI</name>
<proteinExistence type="predicted"/>
<sequence>MATTLHGKHTQLYPHVYRKIPMNKANILSTPDAIKRTLARATSPEHNHAGQDLKHTSNAIPLFIAMGIRHRHTLETEPTYLHNLTGQGAAESNRLYDAILRGHRDGSDLETRTVLTASFIEGPRYMYAHYLDALAICRVYGNPCFFITFTCNAKWPKIKEYMESFTELTTTDRADIVDSVFEKKVRDYIKFVAKLENLW</sequence>
<dbReference type="GO" id="GO:0004386">
    <property type="term" value="F:helicase activity"/>
    <property type="evidence" value="ECO:0007669"/>
    <property type="project" value="UniProtKB-KW"/>
</dbReference>
<organism evidence="2">
    <name type="scientific">Tanacetum cinerariifolium</name>
    <name type="common">Dalmatian daisy</name>
    <name type="synonym">Chrysanthemum cinerariifolium</name>
    <dbReference type="NCBI Taxonomy" id="118510"/>
    <lineage>
        <taxon>Eukaryota</taxon>
        <taxon>Viridiplantae</taxon>
        <taxon>Streptophyta</taxon>
        <taxon>Embryophyta</taxon>
        <taxon>Tracheophyta</taxon>
        <taxon>Spermatophyta</taxon>
        <taxon>Magnoliopsida</taxon>
        <taxon>eudicotyledons</taxon>
        <taxon>Gunneridae</taxon>
        <taxon>Pentapetalae</taxon>
        <taxon>asterids</taxon>
        <taxon>campanulids</taxon>
        <taxon>Asterales</taxon>
        <taxon>Asteraceae</taxon>
        <taxon>Asteroideae</taxon>
        <taxon>Anthemideae</taxon>
        <taxon>Anthemidinae</taxon>
        <taxon>Tanacetum</taxon>
    </lineage>
</organism>
<protein>
    <submittedName>
        <fullName evidence="2">DNA helicase</fullName>
    </submittedName>
</protein>